<dbReference type="Proteomes" id="UP000635387">
    <property type="component" value="Unassembled WGS sequence"/>
</dbReference>
<reference evidence="2" key="1">
    <citation type="journal article" date="2019" name="Int. J. Syst. Evol. Microbiol.">
        <title>The Global Catalogue of Microorganisms (GCM) 10K type strain sequencing project: providing services to taxonomists for standard genome sequencing and annotation.</title>
        <authorList>
            <consortium name="The Broad Institute Genomics Platform"/>
            <consortium name="The Broad Institute Genome Sequencing Center for Infectious Disease"/>
            <person name="Wu L."/>
            <person name="Ma J."/>
        </authorList>
    </citation>
    <scope>NUCLEOTIDE SEQUENCE [LARGE SCALE GENOMIC DNA]</scope>
    <source>
        <strain evidence="2">CGMCC 4.7683</strain>
    </source>
</reference>
<evidence type="ECO:0000313" key="1">
    <source>
        <dbReference type="EMBL" id="GHH28391.1"/>
    </source>
</evidence>
<evidence type="ECO:0008006" key="3">
    <source>
        <dbReference type="Google" id="ProtNLM"/>
    </source>
</evidence>
<organism evidence="1 2">
    <name type="scientific">Amycolatopsis oliviviridis</name>
    <dbReference type="NCBI Taxonomy" id="1471590"/>
    <lineage>
        <taxon>Bacteria</taxon>
        <taxon>Bacillati</taxon>
        <taxon>Actinomycetota</taxon>
        <taxon>Actinomycetes</taxon>
        <taxon>Pseudonocardiales</taxon>
        <taxon>Pseudonocardiaceae</taxon>
        <taxon>Amycolatopsis</taxon>
    </lineage>
</organism>
<dbReference type="EMBL" id="BNAY01000007">
    <property type="protein sequence ID" value="GHH28391.1"/>
    <property type="molecule type" value="Genomic_DNA"/>
</dbReference>
<dbReference type="InterPro" id="IPR036689">
    <property type="entry name" value="ESAT-6-like_sf"/>
</dbReference>
<accession>A0ABQ3M6U9</accession>
<dbReference type="Gene3D" id="1.10.287.1060">
    <property type="entry name" value="ESAT-6-like"/>
    <property type="match status" value="1"/>
</dbReference>
<name>A0ABQ3M6U9_9PSEU</name>
<sequence length="113" mass="11863">MAEQFRIDPDGVRQATAGLASVTSDLMAALGALNGTLDQYEGCWGDDEIGKKFAGGYKGDSEGARQTLGQLTEGLGETVTGVNKTVDEFVGLDEDNAKAFDQQLGEEMRKAGG</sequence>
<dbReference type="RefSeq" id="WP_191257671.1">
    <property type="nucleotide sequence ID" value="NZ_BNAY01000007.1"/>
</dbReference>
<dbReference type="SUPFAM" id="SSF140453">
    <property type="entry name" value="EsxAB dimer-like"/>
    <property type="match status" value="1"/>
</dbReference>
<proteinExistence type="predicted"/>
<comment type="caution">
    <text evidence="1">The sequence shown here is derived from an EMBL/GenBank/DDBJ whole genome shotgun (WGS) entry which is preliminary data.</text>
</comment>
<gene>
    <name evidence="1" type="ORF">GCM10017790_59170</name>
</gene>
<keyword evidence="2" id="KW-1185">Reference proteome</keyword>
<evidence type="ECO:0000313" key="2">
    <source>
        <dbReference type="Proteomes" id="UP000635387"/>
    </source>
</evidence>
<protein>
    <recommendedName>
        <fullName evidence="3">WXG100 family type VII secretion target</fullName>
    </recommendedName>
</protein>